<reference evidence="4" key="1">
    <citation type="journal article" date="2019" name="Int. J. Syst. Evol. Microbiol.">
        <title>The Global Catalogue of Microorganisms (GCM) 10K type strain sequencing project: providing services to taxonomists for standard genome sequencing and annotation.</title>
        <authorList>
            <consortium name="The Broad Institute Genomics Platform"/>
            <consortium name="The Broad Institute Genome Sequencing Center for Infectious Disease"/>
            <person name="Wu L."/>
            <person name="Ma J."/>
        </authorList>
    </citation>
    <scope>NUCLEOTIDE SEQUENCE [LARGE SCALE GENOMIC DNA]</scope>
    <source>
        <strain evidence="4">CCUG 59778</strain>
    </source>
</reference>
<evidence type="ECO:0000256" key="1">
    <source>
        <dbReference type="SAM" id="MobiDB-lite"/>
    </source>
</evidence>
<dbReference type="EMBL" id="JBHSKF010000026">
    <property type="protein sequence ID" value="MFC5291305.1"/>
    <property type="molecule type" value="Genomic_DNA"/>
</dbReference>
<evidence type="ECO:0000313" key="3">
    <source>
        <dbReference type="EMBL" id="MFC5291305.1"/>
    </source>
</evidence>
<dbReference type="Gene3D" id="3.40.50.620">
    <property type="entry name" value="HUPs"/>
    <property type="match status" value="1"/>
</dbReference>
<evidence type="ECO:0000259" key="2">
    <source>
        <dbReference type="Pfam" id="PF00582"/>
    </source>
</evidence>
<feature type="region of interest" description="Disordered" evidence="1">
    <location>
        <begin position="43"/>
        <end position="62"/>
    </location>
</feature>
<dbReference type="Proteomes" id="UP001596157">
    <property type="component" value="Unassembled WGS sequence"/>
</dbReference>
<dbReference type="SUPFAM" id="SSF52402">
    <property type="entry name" value="Adenine nucleotide alpha hydrolases-like"/>
    <property type="match status" value="1"/>
</dbReference>
<feature type="domain" description="UspA" evidence="2">
    <location>
        <begin position="2"/>
        <end position="40"/>
    </location>
</feature>
<accession>A0ABW0F0F8</accession>
<protein>
    <submittedName>
        <fullName evidence="3">Universal stress protein</fullName>
    </submittedName>
</protein>
<organism evidence="3 4">
    <name type="scientific">Actinokineospora guangxiensis</name>
    <dbReference type="NCBI Taxonomy" id="1490288"/>
    <lineage>
        <taxon>Bacteria</taxon>
        <taxon>Bacillati</taxon>
        <taxon>Actinomycetota</taxon>
        <taxon>Actinomycetes</taxon>
        <taxon>Pseudonocardiales</taxon>
        <taxon>Pseudonocardiaceae</taxon>
        <taxon>Actinokineospora</taxon>
    </lineage>
</organism>
<keyword evidence="4" id="KW-1185">Reference proteome</keyword>
<dbReference type="InterPro" id="IPR014729">
    <property type="entry name" value="Rossmann-like_a/b/a_fold"/>
</dbReference>
<name>A0ABW0F0F8_9PSEU</name>
<dbReference type="InterPro" id="IPR006016">
    <property type="entry name" value="UspA"/>
</dbReference>
<proteinExistence type="predicted"/>
<comment type="caution">
    <text evidence="3">The sequence shown here is derived from an EMBL/GenBank/DDBJ whole genome shotgun (WGS) entry which is preliminary data.</text>
</comment>
<gene>
    <name evidence="3" type="ORF">ACFPM7_30010</name>
</gene>
<dbReference type="RefSeq" id="WP_378251222.1">
    <property type="nucleotide sequence ID" value="NZ_JBHSKF010000026.1"/>
</dbReference>
<sequence length="62" mass="6149">MGARLLVVGSGGAGGALGRLFGSVSQAVLTQAPCPVAVVHRGASPAVRPSAGTPGWRNRGRR</sequence>
<evidence type="ECO:0000313" key="4">
    <source>
        <dbReference type="Proteomes" id="UP001596157"/>
    </source>
</evidence>
<dbReference type="Pfam" id="PF00582">
    <property type="entry name" value="Usp"/>
    <property type="match status" value="1"/>
</dbReference>